<dbReference type="InterPro" id="IPR003018">
    <property type="entry name" value="GAF"/>
</dbReference>
<dbReference type="AlphaFoldDB" id="A0A444IZD4"/>
<comment type="caution">
    <text evidence="2">The sequence shown here is derived from an EMBL/GenBank/DDBJ whole genome shotgun (WGS) entry which is preliminary data.</text>
</comment>
<dbReference type="EMBL" id="MTKP01000297">
    <property type="protein sequence ID" value="RWX46080.1"/>
    <property type="molecule type" value="Genomic_DNA"/>
</dbReference>
<sequence length="402" mass="45020">MSGRQKKNVTLASILNKISALNQLQDVNTILDTTLSEARSLTQADAGSIFLVKGDKLEFRHVQNDTLFGEKGAGAARYRNVSIPISEDSIVGFSALTKEIVVLDDAYKISADVPYKFNDSFDKSSCYHTTSILTVPLVSLDNQGLIGVMQLINAQDAQGKVTRFSEQSRMWVRVFSNNAAAIIERSMLNHELILRMVKMAELHDPEETGAHVQRVSAYSVEIYKRWAEKRKVRQAEITKYCDLLGRAALLHDAGKVGIPDTILKKPGPLTSEEFELIKCHTVSGAALFTSISSELDRITHDIVLHHHERWNGEGYPGHLVRDGSGWIRKPLVGEEIPFAARIVALADVFDALASERCYKAPWDNEKIYNEIRKESGEYFDPDLVDAFFEITDILHAIQKKFT</sequence>
<dbReference type="Pfam" id="PF13487">
    <property type="entry name" value="HD_5"/>
    <property type="match status" value="1"/>
</dbReference>
<dbReference type="SUPFAM" id="SSF109604">
    <property type="entry name" value="HD-domain/PDEase-like"/>
    <property type="match status" value="1"/>
</dbReference>
<dbReference type="PANTHER" id="PTHR45228">
    <property type="entry name" value="CYCLIC DI-GMP PHOSPHODIESTERASE TM_0186-RELATED"/>
    <property type="match status" value="1"/>
</dbReference>
<proteinExistence type="predicted"/>
<keyword evidence="3" id="KW-1185">Reference proteome</keyword>
<organism evidence="2 3">
    <name type="scientific">Candidatus Electrothrix communis</name>
    <dbReference type="NCBI Taxonomy" id="1859133"/>
    <lineage>
        <taxon>Bacteria</taxon>
        <taxon>Pseudomonadati</taxon>
        <taxon>Thermodesulfobacteriota</taxon>
        <taxon>Desulfobulbia</taxon>
        <taxon>Desulfobulbales</taxon>
        <taxon>Desulfobulbaceae</taxon>
        <taxon>Candidatus Electrothrix</taxon>
    </lineage>
</organism>
<protein>
    <submittedName>
        <fullName evidence="2">GAF domain-containing protein</fullName>
    </submittedName>
</protein>
<reference evidence="2 3" key="1">
    <citation type="submission" date="2017-01" db="EMBL/GenBank/DDBJ databases">
        <title>The cable genome- insights into the physiology and evolution of filamentous bacteria capable of sulfide oxidation via long distance electron transfer.</title>
        <authorList>
            <person name="Schreiber L."/>
            <person name="Bjerg J.T."/>
            <person name="Boggild A."/>
            <person name="Van De Vossenberg J."/>
            <person name="Meysman F."/>
            <person name="Nielsen L.P."/>
            <person name="Schramm A."/>
            <person name="Kjeldsen K.U."/>
        </authorList>
    </citation>
    <scope>NUCLEOTIDE SEQUENCE [LARGE SCALE GENOMIC DNA]</scope>
    <source>
        <strain evidence="2">A1</strain>
    </source>
</reference>
<feature type="domain" description="HD-GYP" evidence="1">
    <location>
        <begin position="186"/>
        <end position="402"/>
    </location>
</feature>
<dbReference type="SMART" id="SM00065">
    <property type="entry name" value="GAF"/>
    <property type="match status" value="1"/>
</dbReference>
<dbReference type="PROSITE" id="PS51832">
    <property type="entry name" value="HD_GYP"/>
    <property type="match status" value="1"/>
</dbReference>
<dbReference type="SMART" id="SM00471">
    <property type="entry name" value="HDc"/>
    <property type="match status" value="1"/>
</dbReference>
<evidence type="ECO:0000259" key="1">
    <source>
        <dbReference type="PROSITE" id="PS51832"/>
    </source>
</evidence>
<dbReference type="InterPro" id="IPR003607">
    <property type="entry name" value="HD/PDEase_dom"/>
</dbReference>
<accession>A0A444IZD4</accession>
<dbReference type="SUPFAM" id="SSF55781">
    <property type="entry name" value="GAF domain-like"/>
    <property type="match status" value="1"/>
</dbReference>
<dbReference type="PANTHER" id="PTHR45228:SF8">
    <property type="entry name" value="TWO-COMPONENT RESPONSE REGULATOR-RELATED"/>
    <property type="match status" value="1"/>
</dbReference>
<dbReference type="Proteomes" id="UP000288086">
    <property type="component" value="Unassembled WGS sequence"/>
</dbReference>
<dbReference type="Gene3D" id="1.10.3210.10">
    <property type="entry name" value="Hypothetical protein af1432"/>
    <property type="match status" value="1"/>
</dbReference>
<evidence type="ECO:0000313" key="3">
    <source>
        <dbReference type="Proteomes" id="UP000288086"/>
    </source>
</evidence>
<dbReference type="InterPro" id="IPR029016">
    <property type="entry name" value="GAF-like_dom_sf"/>
</dbReference>
<dbReference type="Gene3D" id="3.30.450.40">
    <property type="match status" value="1"/>
</dbReference>
<name>A0A444IZD4_9BACT</name>
<evidence type="ECO:0000313" key="2">
    <source>
        <dbReference type="EMBL" id="RWX46080.1"/>
    </source>
</evidence>
<dbReference type="Pfam" id="PF01590">
    <property type="entry name" value="GAF"/>
    <property type="match status" value="1"/>
</dbReference>
<gene>
    <name evidence="2" type="ORF">VT98_12971</name>
</gene>
<dbReference type="CDD" id="cd00077">
    <property type="entry name" value="HDc"/>
    <property type="match status" value="1"/>
</dbReference>
<dbReference type="InterPro" id="IPR037522">
    <property type="entry name" value="HD_GYP_dom"/>
</dbReference>
<dbReference type="InterPro" id="IPR052020">
    <property type="entry name" value="Cyclic_di-GMP/3'3'-cGAMP_PDE"/>
</dbReference>